<feature type="compositionally biased region" description="Polar residues" evidence="1">
    <location>
        <begin position="51"/>
        <end position="61"/>
    </location>
</feature>
<dbReference type="AlphaFoldDB" id="A0A1D6NVY5"/>
<keyword evidence="2" id="KW-0812">Transmembrane</keyword>
<sequence length="72" mass="7646">MLDITCLTGTTMLVHLIAIILVTVAPMDVTGDRPQAGRFLGPSKAVIRGATGSQNHGSSLSPEEHGRSRYIE</sequence>
<evidence type="ECO:0000256" key="2">
    <source>
        <dbReference type="SAM" id="Phobius"/>
    </source>
</evidence>
<accession>A0A1D6NVY5</accession>
<proteinExistence type="predicted"/>
<feature type="compositionally biased region" description="Basic and acidic residues" evidence="1">
    <location>
        <begin position="62"/>
        <end position="72"/>
    </location>
</feature>
<protein>
    <submittedName>
        <fullName evidence="3">Glycine-rich protein</fullName>
    </submittedName>
</protein>
<evidence type="ECO:0000313" key="3">
    <source>
        <dbReference type="EMBL" id="AQL02267.1"/>
    </source>
</evidence>
<keyword evidence="2" id="KW-1133">Transmembrane helix</keyword>
<keyword evidence="2" id="KW-0472">Membrane</keyword>
<feature type="region of interest" description="Disordered" evidence="1">
    <location>
        <begin position="39"/>
        <end position="72"/>
    </location>
</feature>
<feature type="transmembrane region" description="Helical" evidence="2">
    <location>
        <begin position="12"/>
        <end position="29"/>
    </location>
</feature>
<reference evidence="3" key="1">
    <citation type="submission" date="2015-12" db="EMBL/GenBank/DDBJ databases">
        <title>Update maize B73 reference genome by single molecule sequencing technologies.</title>
        <authorList>
            <consortium name="Maize Genome Sequencing Project"/>
            <person name="Ware D."/>
        </authorList>
    </citation>
    <scope>NUCLEOTIDE SEQUENCE</scope>
    <source>
        <tissue evidence="3">Seedling</tissue>
    </source>
</reference>
<gene>
    <name evidence="3" type="ORF">ZEAMMB73_Zm00001d045435</name>
</gene>
<evidence type="ECO:0000256" key="1">
    <source>
        <dbReference type="SAM" id="MobiDB-lite"/>
    </source>
</evidence>
<dbReference type="EMBL" id="CM000785">
    <property type="protein sequence ID" value="AQL02267.1"/>
    <property type="molecule type" value="Genomic_DNA"/>
</dbReference>
<organism evidence="3">
    <name type="scientific">Zea mays</name>
    <name type="common">Maize</name>
    <dbReference type="NCBI Taxonomy" id="4577"/>
    <lineage>
        <taxon>Eukaryota</taxon>
        <taxon>Viridiplantae</taxon>
        <taxon>Streptophyta</taxon>
        <taxon>Embryophyta</taxon>
        <taxon>Tracheophyta</taxon>
        <taxon>Spermatophyta</taxon>
        <taxon>Magnoliopsida</taxon>
        <taxon>Liliopsida</taxon>
        <taxon>Poales</taxon>
        <taxon>Poaceae</taxon>
        <taxon>PACMAD clade</taxon>
        <taxon>Panicoideae</taxon>
        <taxon>Andropogonodae</taxon>
        <taxon>Andropogoneae</taxon>
        <taxon>Tripsacinae</taxon>
        <taxon>Zea</taxon>
    </lineage>
</organism>
<name>A0A1D6NVY5_MAIZE</name>